<evidence type="ECO:0000313" key="5">
    <source>
        <dbReference type="EMBL" id="KAB2930036.1"/>
    </source>
</evidence>
<accession>A0A833LWX1</accession>
<protein>
    <submittedName>
        <fullName evidence="5">TldD/PmbA family protein</fullName>
    </submittedName>
</protein>
<dbReference type="InterPro" id="IPR036059">
    <property type="entry name" value="TldD/PmbA_sf"/>
</dbReference>
<feature type="domain" description="Metalloprotease TldD/E C-terminal" evidence="3">
    <location>
        <begin position="246"/>
        <end position="474"/>
    </location>
</feature>
<organism evidence="5 6">
    <name type="scientific">Leptonema illini</name>
    <dbReference type="NCBI Taxonomy" id="183"/>
    <lineage>
        <taxon>Bacteria</taxon>
        <taxon>Pseudomonadati</taxon>
        <taxon>Spirochaetota</taxon>
        <taxon>Spirochaetia</taxon>
        <taxon>Leptospirales</taxon>
        <taxon>Leptospiraceae</taxon>
        <taxon>Leptonema</taxon>
    </lineage>
</organism>
<dbReference type="PANTHER" id="PTHR43421:SF1">
    <property type="entry name" value="METALLOPROTEASE PMBA"/>
    <property type="match status" value="1"/>
</dbReference>
<evidence type="ECO:0000259" key="3">
    <source>
        <dbReference type="Pfam" id="PF19289"/>
    </source>
</evidence>
<evidence type="ECO:0000259" key="2">
    <source>
        <dbReference type="Pfam" id="PF01523"/>
    </source>
</evidence>
<dbReference type="GO" id="GO:0008237">
    <property type="term" value="F:metallopeptidase activity"/>
    <property type="evidence" value="ECO:0007669"/>
    <property type="project" value="InterPro"/>
</dbReference>
<name>A0A833LWX1_9LEPT</name>
<dbReference type="Pfam" id="PF01523">
    <property type="entry name" value="PmbA_TldD_1st"/>
    <property type="match status" value="1"/>
</dbReference>
<comment type="caution">
    <text evidence="5">The sequence shown here is derived from an EMBL/GenBank/DDBJ whole genome shotgun (WGS) entry which is preliminary data.</text>
</comment>
<dbReference type="SUPFAM" id="SSF111283">
    <property type="entry name" value="Putative modulator of DNA gyrase, PmbA/TldD"/>
    <property type="match status" value="1"/>
</dbReference>
<comment type="similarity">
    <text evidence="1">Belongs to the peptidase U62 family.</text>
</comment>
<dbReference type="PANTHER" id="PTHR43421">
    <property type="entry name" value="METALLOPROTEASE PMBA"/>
    <property type="match status" value="1"/>
</dbReference>
<dbReference type="InterPro" id="IPR002510">
    <property type="entry name" value="Metalloprtase-TldD/E_N"/>
</dbReference>
<proteinExistence type="inferred from homology"/>
<reference evidence="5 6" key="1">
    <citation type="submission" date="2019-10" db="EMBL/GenBank/DDBJ databases">
        <title>Extracellular Electron Transfer in a Candidatus Methanoperedens spp. Enrichment Culture.</title>
        <authorList>
            <person name="Berger S."/>
            <person name="Rangel Shaw D."/>
            <person name="Berben T."/>
            <person name="In 'T Zandt M."/>
            <person name="Frank J."/>
            <person name="Reimann J."/>
            <person name="Jetten M.S.M."/>
            <person name="Welte C.U."/>
        </authorList>
    </citation>
    <scope>NUCLEOTIDE SEQUENCE [LARGE SCALE GENOMIC DNA]</scope>
    <source>
        <strain evidence="5">SB12</strain>
    </source>
</reference>
<feature type="domain" description="Metalloprotease TldD/E central" evidence="4">
    <location>
        <begin position="138"/>
        <end position="228"/>
    </location>
</feature>
<dbReference type="InterPro" id="IPR045569">
    <property type="entry name" value="Metalloprtase-TldD/E_C"/>
</dbReference>
<dbReference type="Pfam" id="PF19290">
    <property type="entry name" value="PmbA_TldD_2nd"/>
    <property type="match status" value="1"/>
</dbReference>
<dbReference type="Gene3D" id="3.30.2290.10">
    <property type="entry name" value="PmbA/TldD superfamily"/>
    <property type="match status" value="1"/>
</dbReference>
<dbReference type="AlphaFoldDB" id="A0A833LWX1"/>
<dbReference type="InterPro" id="IPR035068">
    <property type="entry name" value="TldD/PmbA_N"/>
</dbReference>
<dbReference type="Pfam" id="PF19289">
    <property type="entry name" value="PmbA_TldD_3rd"/>
    <property type="match status" value="1"/>
</dbReference>
<dbReference type="EMBL" id="WBUI01000023">
    <property type="protein sequence ID" value="KAB2930036.1"/>
    <property type="molecule type" value="Genomic_DNA"/>
</dbReference>
<sequence length="477" mass="52088">MSATYADQSIERLKNAADRLLSTNRPAGSQLEVYASSESERRLVFENDDLSVVSETSGDRFGLRLLHNEHTGFATTNSAESGRLLHTLHEAESLAATAPPSPFDALAVPTEAHRTTVYNLDALHGRSGEDSDEFAGDDLPFEAMQRILAEAKREARVAIDRVEFSFSDSVRTVVNSHGIHLTQKEQLASWFIMGMARDGAQVTSFDYDGGSAATVIDLFEDITRRVADFRDSVIGSLNPRKGRTYKGPVLLHPYAVLDLLVGTVSFNAKSRAHLDGISPWVDRYAGDGRLTEPVAHPSLLLYEDPHDLSRPAGTRFFDREGNLTARHEIVKDGRLIFLAENCHTAKRSGRAITGNATGDGRSLPDHGFSNLTLDISPDGIIRPQPLPELLRTMKEGLLLKRFSGNEDPISGRFSGVAKNSRWVENGEICFGVQEVMVSGDLFGLLRDVIAASTESMVASGGWSAPYLLVDGCSVVFD</sequence>
<dbReference type="Proteomes" id="UP000460298">
    <property type="component" value="Unassembled WGS sequence"/>
</dbReference>
<dbReference type="InterPro" id="IPR047657">
    <property type="entry name" value="PmbA"/>
</dbReference>
<feature type="domain" description="Metalloprotease TldD/E N-terminal" evidence="2">
    <location>
        <begin position="32"/>
        <end position="95"/>
    </location>
</feature>
<gene>
    <name evidence="5" type="ORF">F9K24_17740</name>
</gene>
<dbReference type="InterPro" id="IPR045570">
    <property type="entry name" value="Metalloprtase-TldD/E_cen_dom"/>
</dbReference>
<evidence type="ECO:0000256" key="1">
    <source>
        <dbReference type="ARBA" id="ARBA00005836"/>
    </source>
</evidence>
<evidence type="ECO:0000313" key="6">
    <source>
        <dbReference type="Proteomes" id="UP000460298"/>
    </source>
</evidence>
<dbReference type="GO" id="GO:0006508">
    <property type="term" value="P:proteolysis"/>
    <property type="evidence" value="ECO:0007669"/>
    <property type="project" value="InterPro"/>
</dbReference>
<evidence type="ECO:0000259" key="4">
    <source>
        <dbReference type="Pfam" id="PF19290"/>
    </source>
</evidence>
<dbReference type="GO" id="GO:0005829">
    <property type="term" value="C:cytosol"/>
    <property type="evidence" value="ECO:0007669"/>
    <property type="project" value="TreeGrafter"/>
</dbReference>